<keyword evidence="3" id="KW-0732">Signal</keyword>
<dbReference type="GO" id="GO:0003755">
    <property type="term" value="F:peptidyl-prolyl cis-trans isomerase activity"/>
    <property type="evidence" value="ECO:0007669"/>
    <property type="project" value="UniProtKB-KW"/>
</dbReference>
<evidence type="ECO:0000313" key="6">
    <source>
        <dbReference type="Proteomes" id="UP000007718"/>
    </source>
</evidence>
<feature type="domain" description="PpiC" evidence="4">
    <location>
        <begin position="197"/>
        <end position="286"/>
    </location>
</feature>
<evidence type="ECO:0000259" key="4">
    <source>
        <dbReference type="PROSITE" id="PS50198"/>
    </source>
</evidence>
<gene>
    <name evidence="5" type="ordered locus">Deipr_1448</name>
</gene>
<protein>
    <submittedName>
        <fullName evidence="5">PpiC-type peptidyl-prolyl cis-trans isomerase</fullName>
    </submittedName>
</protein>
<reference evidence="6" key="1">
    <citation type="submission" date="2011-02" db="EMBL/GenBank/DDBJ databases">
        <title>The complete sequence of chromosome of Deinococcus proteolyticus DSM 20540.</title>
        <authorList>
            <consortium name="US DOE Joint Genome Institute (JGI-PGF)"/>
            <person name="Lucas S."/>
            <person name="Copeland A."/>
            <person name="Lapidus A."/>
            <person name="Bruce D."/>
            <person name="Goodwin L."/>
            <person name="Pitluck S."/>
            <person name="Kyrpides N."/>
            <person name="Mavromatis K."/>
            <person name="Pagani I."/>
            <person name="Ivanova N."/>
            <person name="Ovchinnikova G."/>
            <person name="Zeytun A."/>
            <person name="Detter J.C."/>
            <person name="Han C."/>
            <person name="Land M."/>
            <person name="Hauser L."/>
            <person name="Markowitz V."/>
            <person name="Cheng J.-F."/>
            <person name="Hugenholtz P."/>
            <person name="Woyke T."/>
            <person name="Wu D."/>
            <person name="Pukall R."/>
            <person name="Steenblock K."/>
            <person name="Brambilla E."/>
            <person name="Klenk H.-P."/>
            <person name="Eisen J.A."/>
        </authorList>
    </citation>
    <scope>NUCLEOTIDE SEQUENCE [LARGE SCALE GENOMIC DNA]</scope>
    <source>
        <strain evidence="6">ATCC 35074 / DSM 20540 / JCM 6276 / NBRC 101906 / NCIMB 13154 / VKM Ac-1939 / CCM 2703 / MRP</strain>
    </source>
</reference>
<evidence type="ECO:0000256" key="3">
    <source>
        <dbReference type="SAM" id="SignalP"/>
    </source>
</evidence>
<dbReference type="Pfam" id="PF13616">
    <property type="entry name" value="Rotamase_3"/>
    <property type="match status" value="1"/>
</dbReference>
<evidence type="ECO:0000313" key="5">
    <source>
        <dbReference type="EMBL" id="ADY26590.1"/>
    </source>
</evidence>
<dbReference type="SUPFAM" id="SSF54534">
    <property type="entry name" value="FKBP-like"/>
    <property type="match status" value="1"/>
</dbReference>
<feature type="signal peptide" evidence="3">
    <location>
        <begin position="1"/>
        <end position="17"/>
    </location>
</feature>
<dbReference type="InterPro" id="IPR046357">
    <property type="entry name" value="PPIase_dom_sf"/>
</dbReference>
<organism evidence="5 6">
    <name type="scientific">Deinococcus proteolyticus (strain ATCC 35074 / DSM 20540 / JCM 6276 / NBRC 101906 / NCIMB 13154 / VKM Ac-1939 / CCM 2703 / MRP)</name>
    <dbReference type="NCBI Taxonomy" id="693977"/>
    <lineage>
        <taxon>Bacteria</taxon>
        <taxon>Thermotogati</taxon>
        <taxon>Deinococcota</taxon>
        <taxon>Deinococci</taxon>
        <taxon>Deinococcales</taxon>
        <taxon>Deinococcaceae</taxon>
        <taxon>Deinococcus</taxon>
    </lineage>
</organism>
<dbReference type="InterPro" id="IPR000297">
    <property type="entry name" value="PPIase_PpiC"/>
</dbReference>
<sequence length="349" mass="37394">MLLALLALGALAQPAQAQGSGVQPTGPQPVSASGAQATADSGQPENDLLAIIGSGPGALRVTRADFDRAFRLAVGEVLNRQGLPLRDDLLTSFAPSRSQFFEQFIHDKQVEYLARQALPEFTYQGPPRIGVHSFAQPQGYADYLTGAGYRDEADYLSEMARRALLDAYRSELRTRFTFSDAAVESYYALNRHSFVQREEACARHILVTSEVQARDLRVALLAGADFALLARSQSRDPGSASRGGELGCLAPGETVAAFEATLFGAALGTPQVVQTDHGWHVVEVTERHAAGVIPPEQAAPQVRSALARSAAARLLNTQLQRVPTQLFPERVPVEPGSGPGPLLEPTDSN</sequence>
<dbReference type="InterPro" id="IPR023058">
    <property type="entry name" value="PPIase_PpiC_CS"/>
</dbReference>
<dbReference type="PANTHER" id="PTHR47245:SF2">
    <property type="entry name" value="PEPTIDYL-PROLYL CIS-TRANS ISOMERASE HP_0175-RELATED"/>
    <property type="match status" value="1"/>
</dbReference>
<feature type="chain" id="PRO_5007913931" evidence="3">
    <location>
        <begin position="18"/>
        <end position="349"/>
    </location>
</feature>
<dbReference type="PROSITE" id="PS01096">
    <property type="entry name" value="PPIC_PPIASE_1"/>
    <property type="match status" value="1"/>
</dbReference>
<feature type="region of interest" description="Disordered" evidence="2">
    <location>
        <begin position="17"/>
        <end position="42"/>
    </location>
</feature>
<keyword evidence="1 5" id="KW-0413">Isomerase</keyword>
<evidence type="ECO:0000256" key="1">
    <source>
        <dbReference type="PROSITE-ProRule" id="PRU00278"/>
    </source>
</evidence>
<accession>F0RJM0</accession>
<dbReference type="Proteomes" id="UP000007718">
    <property type="component" value="Chromosome"/>
</dbReference>
<proteinExistence type="predicted"/>
<dbReference type="KEGG" id="dpt:Deipr_1448"/>
<dbReference type="HOGENOM" id="CLU_034646_5_3_0"/>
<dbReference type="eggNOG" id="COG0760">
    <property type="taxonomic scope" value="Bacteria"/>
</dbReference>
<dbReference type="Gene3D" id="3.10.50.40">
    <property type="match status" value="1"/>
</dbReference>
<dbReference type="STRING" id="693977.Deipr_1448"/>
<evidence type="ECO:0000256" key="2">
    <source>
        <dbReference type="SAM" id="MobiDB-lite"/>
    </source>
</evidence>
<feature type="region of interest" description="Disordered" evidence="2">
    <location>
        <begin position="328"/>
        <end position="349"/>
    </location>
</feature>
<dbReference type="RefSeq" id="WP_013615198.1">
    <property type="nucleotide sequence ID" value="NC_015161.1"/>
</dbReference>
<dbReference type="EMBL" id="CP002536">
    <property type="protein sequence ID" value="ADY26590.1"/>
    <property type="molecule type" value="Genomic_DNA"/>
</dbReference>
<keyword evidence="6" id="KW-1185">Reference proteome</keyword>
<dbReference type="PROSITE" id="PS50198">
    <property type="entry name" value="PPIC_PPIASE_2"/>
    <property type="match status" value="1"/>
</dbReference>
<reference evidence="5 6" key="2">
    <citation type="journal article" date="2012" name="Stand. Genomic Sci.">
        <title>Complete genome sequence of the orange-red pigmented, radioresistant Deinococcus proteolyticus type strain (MRP(T)).</title>
        <authorList>
            <person name="Copeland A."/>
            <person name="Zeytun A."/>
            <person name="Yassawong M."/>
            <person name="Nolan M."/>
            <person name="Lucas S."/>
            <person name="Hammon N."/>
            <person name="Deshpande S."/>
            <person name="Cheng J.F."/>
            <person name="Han C."/>
            <person name="Tapia R."/>
            <person name="Goodwin L.A."/>
            <person name="Pitluck S."/>
            <person name="Mavromatis K."/>
            <person name="Liolios K."/>
            <person name="Pagani I."/>
            <person name="Ivanova N."/>
            <person name="Mikhailova N."/>
            <person name="Pati A."/>
            <person name="Chen A."/>
            <person name="Palaniappan K."/>
            <person name="Land M."/>
            <person name="Hauser L."/>
            <person name="Jeffries C.D."/>
            <person name="Brambilla E.M."/>
            <person name="Rohde M."/>
            <person name="Sikorski J."/>
            <person name="Pukall R."/>
            <person name="Goker M."/>
            <person name="Detter J.C."/>
            <person name="Woyke T."/>
            <person name="Bristow J."/>
            <person name="Eisen J.A."/>
            <person name="Markowitz V."/>
            <person name="Hugenholtz P."/>
            <person name="Kyrpides N.C."/>
            <person name="Klenk H.P."/>
            <person name="Lapidus A."/>
        </authorList>
    </citation>
    <scope>NUCLEOTIDE SEQUENCE [LARGE SCALE GENOMIC DNA]</scope>
    <source>
        <strain evidence="6">ATCC 35074 / DSM 20540 / JCM 6276 / NBRC 101906 / NCIMB 13154 / VKM Ac-1939 / CCM 2703 / MRP</strain>
    </source>
</reference>
<keyword evidence="1" id="KW-0697">Rotamase</keyword>
<dbReference type="InterPro" id="IPR050245">
    <property type="entry name" value="PrsA_foldase"/>
</dbReference>
<feature type="compositionally biased region" description="Polar residues" evidence="2">
    <location>
        <begin position="20"/>
        <end position="42"/>
    </location>
</feature>
<dbReference type="PANTHER" id="PTHR47245">
    <property type="entry name" value="PEPTIDYLPROLYL ISOMERASE"/>
    <property type="match status" value="1"/>
</dbReference>
<dbReference type="AlphaFoldDB" id="F0RJM0"/>
<name>F0RJM0_DEIPM</name>